<sequence length="93" mass="10577">MGDHVEDNTSQIFPVEHYLTEHSDMQFDSNLGSTRFFKVARAKTQEGLIVVKVFAIHDPTLPLALHKSRLEEIRSKLNSAVNCLPFQKAVVRK</sequence>
<proteinExistence type="predicted"/>
<gene>
    <name evidence="1" type="ORF">TPAB3V08_LOCUS13421</name>
</gene>
<dbReference type="Proteomes" id="UP001153148">
    <property type="component" value="Unassembled WGS sequence"/>
</dbReference>
<accession>A0ABN7PJU3</accession>
<keyword evidence="2" id="KW-1185">Reference proteome</keyword>
<organism evidence="1 2">
    <name type="scientific">Timema podura</name>
    <name type="common">Walking stick</name>
    <dbReference type="NCBI Taxonomy" id="61482"/>
    <lineage>
        <taxon>Eukaryota</taxon>
        <taxon>Metazoa</taxon>
        <taxon>Ecdysozoa</taxon>
        <taxon>Arthropoda</taxon>
        <taxon>Hexapoda</taxon>
        <taxon>Insecta</taxon>
        <taxon>Pterygota</taxon>
        <taxon>Neoptera</taxon>
        <taxon>Polyneoptera</taxon>
        <taxon>Phasmatodea</taxon>
        <taxon>Timematodea</taxon>
        <taxon>Timematoidea</taxon>
        <taxon>Timematidae</taxon>
        <taxon>Timema</taxon>
    </lineage>
</organism>
<dbReference type="EMBL" id="CAJPIN010054769">
    <property type="protein sequence ID" value="CAG2066478.1"/>
    <property type="molecule type" value="Genomic_DNA"/>
</dbReference>
<dbReference type="PANTHER" id="PTHR17583:SF0">
    <property type="entry name" value="PHOSPHOINOSITIDE 3-KINASE REGULATORY SUBUNIT 4"/>
    <property type="match status" value="1"/>
</dbReference>
<protein>
    <submittedName>
        <fullName evidence="1">Uncharacterized protein</fullName>
    </submittedName>
</protein>
<comment type="caution">
    <text evidence="1">The sequence shown here is derived from an EMBL/GenBank/DDBJ whole genome shotgun (WGS) entry which is preliminary data.</text>
</comment>
<evidence type="ECO:0000313" key="2">
    <source>
        <dbReference type="Proteomes" id="UP001153148"/>
    </source>
</evidence>
<reference evidence="1" key="1">
    <citation type="submission" date="2021-03" db="EMBL/GenBank/DDBJ databases">
        <authorList>
            <person name="Tran Van P."/>
        </authorList>
    </citation>
    <scope>NUCLEOTIDE SEQUENCE</scope>
</reference>
<name>A0ABN7PJU3_TIMPD</name>
<evidence type="ECO:0000313" key="1">
    <source>
        <dbReference type="EMBL" id="CAG2066478.1"/>
    </source>
</evidence>
<feature type="non-terminal residue" evidence="1">
    <location>
        <position position="93"/>
    </location>
</feature>
<dbReference type="InterPro" id="IPR045162">
    <property type="entry name" value="Vps15-like"/>
</dbReference>
<dbReference type="PANTHER" id="PTHR17583">
    <property type="entry name" value="PHOSPHOINOSITIDE 3-KINASE REGULATORY SUBUNIT 4"/>
    <property type="match status" value="1"/>
</dbReference>